<evidence type="ECO:0000259" key="1">
    <source>
        <dbReference type="Pfam" id="PF02272"/>
    </source>
</evidence>
<comment type="caution">
    <text evidence="2">The sequence shown here is derived from an EMBL/GenBank/DDBJ whole genome shotgun (WGS) entry which is preliminary data.</text>
</comment>
<protein>
    <recommendedName>
        <fullName evidence="1">DHHA1 domain-containing protein</fullName>
    </recommendedName>
</protein>
<dbReference type="GO" id="GO:0003676">
    <property type="term" value="F:nucleic acid binding"/>
    <property type="evidence" value="ECO:0007669"/>
    <property type="project" value="InterPro"/>
</dbReference>
<feature type="domain" description="DHHA1" evidence="1">
    <location>
        <begin position="1"/>
        <end position="44"/>
    </location>
</feature>
<reference evidence="2" key="1">
    <citation type="journal article" date="2014" name="Front. Microbiol.">
        <title>High frequency of phylogenetically diverse reductive dehalogenase-homologous genes in deep subseafloor sedimentary metagenomes.</title>
        <authorList>
            <person name="Kawai M."/>
            <person name="Futagami T."/>
            <person name="Toyoda A."/>
            <person name="Takaki Y."/>
            <person name="Nishi S."/>
            <person name="Hori S."/>
            <person name="Arai W."/>
            <person name="Tsubouchi T."/>
            <person name="Morono Y."/>
            <person name="Uchiyama I."/>
            <person name="Ito T."/>
            <person name="Fujiyama A."/>
            <person name="Inagaki F."/>
            <person name="Takami H."/>
        </authorList>
    </citation>
    <scope>NUCLEOTIDE SEQUENCE</scope>
    <source>
        <strain evidence="2">Expedition CK06-06</strain>
    </source>
</reference>
<sequence>MNGLIREAGKFIEGRGGGAPNFAQAGGKKAEGIHEALDFALTNLKDFVKK</sequence>
<dbReference type="Pfam" id="PF02272">
    <property type="entry name" value="DHHA1"/>
    <property type="match status" value="1"/>
</dbReference>
<dbReference type="InterPro" id="IPR003156">
    <property type="entry name" value="DHHA1_dom"/>
</dbReference>
<dbReference type="AlphaFoldDB" id="X0ZTX6"/>
<evidence type="ECO:0000313" key="2">
    <source>
        <dbReference type="EMBL" id="GAG72804.1"/>
    </source>
</evidence>
<proteinExistence type="predicted"/>
<dbReference type="Gene3D" id="3.10.310.40">
    <property type="match status" value="1"/>
</dbReference>
<organism evidence="2">
    <name type="scientific">marine sediment metagenome</name>
    <dbReference type="NCBI Taxonomy" id="412755"/>
    <lineage>
        <taxon>unclassified sequences</taxon>
        <taxon>metagenomes</taxon>
        <taxon>ecological metagenomes</taxon>
    </lineage>
</organism>
<name>X0ZTX6_9ZZZZ</name>
<dbReference type="EMBL" id="BART01001730">
    <property type="protein sequence ID" value="GAG72804.1"/>
    <property type="molecule type" value="Genomic_DNA"/>
</dbReference>
<accession>X0ZTX6</accession>
<gene>
    <name evidence="2" type="ORF">S01H4_05834</name>
</gene>